<organism evidence="2 3">
    <name type="scientific">Alectoria fallacina</name>
    <dbReference type="NCBI Taxonomy" id="1903189"/>
    <lineage>
        <taxon>Eukaryota</taxon>
        <taxon>Fungi</taxon>
        <taxon>Dikarya</taxon>
        <taxon>Ascomycota</taxon>
        <taxon>Pezizomycotina</taxon>
        <taxon>Lecanoromycetes</taxon>
        <taxon>OSLEUM clade</taxon>
        <taxon>Lecanoromycetidae</taxon>
        <taxon>Lecanorales</taxon>
        <taxon>Lecanorineae</taxon>
        <taxon>Parmeliaceae</taxon>
        <taxon>Alectoria</taxon>
    </lineage>
</organism>
<feature type="compositionally biased region" description="Polar residues" evidence="1">
    <location>
        <begin position="59"/>
        <end position="70"/>
    </location>
</feature>
<dbReference type="EMBL" id="CAJPDR010000999">
    <property type="protein sequence ID" value="CAF9943376.1"/>
    <property type="molecule type" value="Genomic_DNA"/>
</dbReference>
<feature type="compositionally biased region" description="Low complexity" evidence="1">
    <location>
        <begin position="259"/>
        <end position="270"/>
    </location>
</feature>
<evidence type="ECO:0000256" key="1">
    <source>
        <dbReference type="SAM" id="MobiDB-lite"/>
    </source>
</evidence>
<evidence type="ECO:0000313" key="3">
    <source>
        <dbReference type="Proteomes" id="UP000664203"/>
    </source>
</evidence>
<dbReference type="OrthoDB" id="5412108at2759"/>
<feature type="region of interest" description="Disordered" evidence="1">
    <location>
        <begin position="37"/>
        <end position="73"/>
    </location>
</feature>
<dbReference type="Proteomes" id="UP000664203">
    <property type="component" value="Unassembled WGS sequence"/>
</dbReference>
<comment type="caution">
    <text evidence="2">The sequence shown here is derived from an EMBL/GenBank/DDBJ whole genome shotgun (WGS) entry which is preliminary data.</text>
</comment>
<evidence type="ECO:0000313" key="2">
    <source>
        <dbReference type="EMBL" id="CAF9943376.1"/>
    </source>
</evidence>
<dbReference type="AlphaFoldDB" id="A0A8H3J9U1"/>
<feature type="region of interest" description="Disordered" evidence="1">
    <location>
        <begin position="119"/>
        <end position="164"/>
    </location>
</feature>
<sequence length="542" mass="59018">MVRNPKGAVPKMGLPDQPNESVLWKNRIAVNDFDPVHQTTPTKVIDSASDSDGLETWATPFSSPQKQLDTQPKKEAISASAHLAKLIQQHSKTKDPQMATTSKEPTTPKLVEMMETLAPSSSAPRRAPTAQMVPLPPNRAVTTTSAGPVTSETPTSSLFGPRPSSMTLSNSKAFFPATASPSLLVAPIIPSSSTAALKKSAIEKRTPKTPKITITPAPATAPSAFKDAVLADHVQNTKLLSPAKNHTNGVKKRQRIRTSSPPKSASAPESVPEEKRGRGRPRTRPEEQPIQQDRQHRSPVQPSLPFPRTYFSNQSGSSLFAPSAFPLQQAQTVTFNINGDSQPRLCSEEPRLWPGCGDYVASLLYSNSKPETIHSEPIRACTNHAAHQDLHKPHGHGVCTTCRYSAHRHIRRTRPELLGPTWWPLCKACGDNQLLHADANRKGCSCGKVWLCFSCQMQQMEKRKMKDGVEAESRRRTFVGEGKDGQVKTVWMGWKCACGGEIGPDATLLKCVGCQGMIVGRLDPQLAIARDTALTNTALAWT</sequence>
<feature type="region of interest" description="Disordered" evidence="1">
    <location>
        <begin position="239"/>
        <end position="311"/>
    </location>
</feature>
<keyword evidence="3" id="KW-1185">Reference proteome</keyword>
<accession>A0A8H3J9U1</accession>
<gene>
    <name evidence="2" type="ORF">ALECFALPRED_011162</name>
</gene>
<proteinExistence type="predicted"/>
<feature type="compositionally biased region" description="Polar residues" evidence="1">
    <location>
        <begin position="239"/>
        <end position="248"/>
    </location>
</feature>
<feature type="compositionally biased region" description="Polar residues" evidence="1">
    <location>
        <begin position="140"/>
        <end position="164"/>
    </location>
</feature>
<protein>
    <submittedName>
        <fullName evidence="2">Uncharacterized protein</fullName>
    </submittedName>
</protein>
<name>A0A8H3J9U1_9LECA</name>
<reference evidence="2" key="1">
    <citation type="submission" date="2021-03" db="EMBL/GenBank/DDBJ databases">
        <authorList>
            <person name="Tagirdzhanova G."/>
        </authorList>
    </citation>
    <scope>NUCLEOTIDE SEQUENCE</scope>
</reference>